<evidence type="ECO:0000256" key="1">
    <source>
        <dbReference type="ARBA" id="ARBA00004328"/>
    </source>
</evidence>
<dbReference type="InterPro" id="IPR020991">
    <property type="entry name" value="Connector_podovirus"/>
</dbReference>
<name>A0ABU5EHC3_9PROT</name>
<gene>
    <name evidence="5" type="ORF">SMD27_18720</name>
</gene>
<dbReference type="Proteomes" id="UP001279642">
    <property type="component" value="Unassembled WGS sequence"/>
</dbReference>
<keyword evidence="6" id="KW-1185">Reference proteome</keyword>
<evidence type="ECO:0000256" key="4">
    <source>
        <dbReference type="SAM" id="Coils"/>
    </source>
</evidence>
<evidence type="ECO:0000313" key="6">
    <source>
        <dbReference type="Proteomes" id="UP001279642"/>
    </source>
</evidence>
<comment type="caution">
    <text evidence="5">The sequence shown here is derived from an EMBL/GenBank/DDBJ whole genome shotgun (WGS) entry which is preliminary data.</text>
</comment>
<protein>
    <submittedName>
        <fullName evidence="5">Portal protein</fullName>
    </submittedName>
</protein>
<accession>A0ABU5EHC3</accession>
<keyword evidence="4" id="KW-0175">Coiled coil</keyword>
<comment type="subcellular location">
    <subcellularLocation>
        <location evidence="1">Virion</location>
    </subcellularLocation>
</comment>
<keyword evidence="3" id="KW-0231">Viral genome packaging</keyword>
<reference evidence="5 6" key="1">
    <citation type="journal article" date="2016" name="Antonie Van Leeuwenhoek">
        <title>Dongia soli sp. nov., isolated from soil from Dokdo, Korea.</title>
        <authorList>
            <person name="Kim D.U."/>
            <person name="Lee H."/>
            <person name="Kim H."/>
            <person name="Kim S.G."/>
            <person name="Ka J.O."/>
        </authorList>
    </citation>
    <scope>NUCLEOTIDE SEQUENCE [LARGE SCALE GENOMIC DNA]</scope>
    <source>
        <strain evidence="5 6">D78</strain>
    </source>
</reference>
<evidence type="ECO:0000256" key="3">
    <source>
        <dbReference type="ARBA" id="ARBA00023219"/>
    </source>
</evidence>
<dbReference type="EMBL" id="JAXCLW010000006">
    <property type="protein sequence ID" value="MDY0884885.1"/>
    <property type="molecule type" value="Genomic_DNA"/>
</dbReference>
<keyword evidence="2" id="KW-1188">Viral release from host cell</keyword>
<organism evidence="5 6">
    <name type="scientific">Dongia soli</name>
    <dbReference type="NCBI Taxonomy" id="600628"/>
    <lineage>
        <taxon>Bacteria</taxon>
        <taxon>Pseudomonadati</taxon>
        <taxon>Pseudomonadota</taxon>
        <taxon>Alphaproteobacteria</taxon>
        <taxon>Rhodospirillales</taxon>
        <taxon>Dongiaceae</taxon>
        <taxon>Dongia</taxon>
    </lineage>
</organism>
<dbReference type="Pfam" id="PF12236">
    <property type="entry name" value="Head-tail_con"/>
    <property type="match status" value="1"/>
</dbReference>
<evidence type="ECO:0000256" key="2">
    <source>
        <dbReference type="ARBA" id="ARBA00022612"/>
    </source>
</evidence>
<proteinExistence type="predicted"/>
<evidence type="ECO:0000313" key="5">
    <source>
        <dbReference type="EMBL" id="MDY0884885.1"/>
    </source>
</evidence>
<dbReference type="RefSeq" id="WP_320509958.1">
    <property type="nucleotide sequence ID" value="NZ_JAXCLW010000006.1"/>
</dbReference>
<sequence>MGDYTELMQQLMRRKAALQNERQSYLAHWQDLSDFILPRRGRNLQGAEDPYKGGKKNQRIIDSTGTIAARTCASGLMSGITSPARPWFRLSLPDARLADYVPVKIWLDEVRKRMLRVMAKSNFYNSFATLYEELSVFGTAVNLILDDDEDIIRCYPLTVGEYFLANDHRLAVDTLYREFTMTVAGMVGQFGLENCSDRIQQKYRDGQLDQEYRVCHAIEPNDKRVIGYVDNKNMPYRSVYWEAGQSCEKPLNVSGFRGRPFQAARWHVTGNDVYGRSPGMDALPFIRQLQFEQKQKAQGIAKQVNPPMTANVQMKNQEMSVLPGGITFTPANGQGAGFGPAYMVNVELGELRQDIADIRQQVNQAFFADLFLMISQLDDVRSATEIIERKQEKLLMLGPVLERLHDELLDPAIDRVFNILLEHDLLPEPPKELRGQDLDIEYISTLAQAQKAAETGSIERISSFVGGLAGAKPDVLDKIDFDAAVDEYGDALGVSPKIILGSDQVAEARATRAQAQQQQQAMAMGQQMIAGAKTLSDTKLGENGNALERVLGRLGGAAAAGGQGA</sequence>
<feature type="coiled-coil region" evidence="4">
    <location>
        <begin position="1"/>
        <end position="28"/>
    </location>
</feature>